<evidence type="ECO:0000256" key="7">
    <source>
        <dbReference type="ARBA" id="ARBA00023136"/>
    </source>
</evidence>
<dbReference type="GO" id="GO:0044718">
    <property type="term" value="P:siderophore transmembrane transport"/>
    <property type="evidence" value="ECO:0007669"/>
    <property type="project" value="TreeGrafter"/>
</dbReference>
<evidence type="ECO:0000256" key="3">
    <source>
        <dbReference type="ARBA" id="ARBA00022452"/>
    </source>
</evidence>
<protein>
    <submittedName>
        <fullName evidence="15">TonB-dependent receptor</fullName>
    </submittedName>
</protein>
<dbReference type="EMBL" id="JAHESF010000043">
    <property type="protein sequence ID" value="MBT1700554.1"/>
    <property type="molecule type" value="Genomic_DNA"/>
</dbReference>
<keyword evidence="3 10" id="KW-1134">Transmembrane beta strand</keyword>
<dbReference type="InterPro" id="IPR000531">
    <property type="entry name" value="Beta-barrel_TonB"/>
</dbReference>
<evidence type="ECO:0000313" key="16">
    <source>
        <dbReference type="Proteomes" id="UP001319200"/>
    </source>
</evidence>
<evidence type="ECO:0000256" key="4">
    <source>
        <dbReference type="ARBA" id="ARBA00022692"/>
    </source>
</evidence>
<dbReference type="Pfam" id="PF00593">
    <property type="entry name" value="TonB_dep_Rec_b-barrel"/>
    <property type="match status" value="1"/>
</dbReference>
<dbReference type="PROSITE" id="PS52016">
    <property type="entry name" value="TONB_DEPENDENT_REC_3"/>
    <property type="match status" value="1"/>
</dbReference>
<dbReference type="Gene3D" id="2.40.170.20">
    <property type="entry name" value="TonB-dependent receptor, beta-barrel domain"/>
    <property type="match status" value="1"/>
</dbReference>
<evidence type="ECO:0000259" key="14">
    <source>
        <dbReference type="Pfam" id="PF07715"/>
    </source>
</evidence>
<evidence type="ECO:0000256" key="12">
    <source>
        <dbReference type="SAM" id="SignalP"/>
    </source>
</evidence>
<keyword evidence="9 10" id="KW-0998">Cell outer membrane</keyword>
<dbReference type="RefSeq" id="WP_254169243.1">
    <property type="nucleotide sequence ID" value="NZ_JAHESF010000043.1"/>
</dbReference>
<feature type="signal peptide" evidence="12">
    <location>
        <begin position="1"/>
        <end position="19"/>
    </location>
</feature>
<evidence type="ECO:0000313" key="15">
    <source>
        <dbReference type="EMBL" id="MBT1700554.1"/>
    </source>
</evidence>
<comment type="subcellular location">
    <subcellularLocation>
        <location evidence="1 10">Cell outer membrane</location>
        <topology evidence="1 10">Multi-pass membrane protein</topology>
    </subcellularLocation>
</comment>
<keyword evidence="4 10" id="KW-0812">Transmembrane</keyword>
<feature type="chain" id="PRO_5043014129" evidence="12">
    <location>
        <begin position="20"/>
        <end position="631"/>
    </location>
</feature>
<dbReference type="InterPro" id="IPR037066">
    <property type="entry name" value="Plug_dom_sf"/>
</dbReference>
<dbReference type="Proteomes" id="UP001319200">
    <property type="component" value="Unassembled WGS sequence"/>
</dbReference>
<dbReference type="SUPFAM" id="SSF56935">
    <property type="entry name" value="Porins"/>
    <property type="match status" value="1"/>
</dbReference>
<dbReference type="PANTHER" id="PTHR30069:SF29">
    <property type="entry name" value="HEMOGLOBIN AND HEMOGLOBIN-HAPTOGLOBIN-BINDING PROTEIN 1-RELATED"/>
    <property type="match status" value="1"/>
</dbReference>
<comment type="caution">
    <text evidence="15">The sequence shown here is derived from an EMBL/GenBank/DDBJ whole genome shotgun (WGS) entry which is preliminary data.</text>
</comment>
<dbReference type="PANTHER" id="PTHR30069">
    <property type="entry name" value="TONB-DEPENDENT OUTER MEMBRANE RECEPTOR"/>
    <property type="match status" value="1"/>
</dbReference>
<keyword evidence="7 10" id="KW-0472">Membrane</keyword>
<feature type="domain" description="TonB-dependent receptor-like beta-barrel" evidence="13">
    <location>
        <begin position="247"/>
        <end position="595"/>
    </location>
</feature>
<evidence type="ECO:0000256" key="6">
    <source>
        <dbReference type="ARBA" id="ARBA00023077"/>
    </source>
</evidence>
<dbReference type="InterPro" id="IPR012910">
    <property type="entry name" value="Plug_dom"/>
</dbReference>
<organism evidence="15 16">
    <name type="scientific">Chryseosolibacter histidini</name>
    <dbReference type="NCBI Taxonomy" id="2782349"/>
    <lineage>
        <taxon>Bacteria</taxon>
        <taxon>Pseudomonadati</taxon>
        <taxon>Bacteroidota</taxon>
        <taxon>Cytophagia</taxon>
        <taxon>Cytophagales</taxon>
        <taxon>Chryseotaleaceae</taxon>
        <taxon>Chryseosolibacter</taxon>
    </lineage>
</organism>
<evidence type="ECO:0000256" key="10">
    <source>
        <dbReference type="PROSITE-ProRule" id="PRU01360"/>
    </source>
</evidence>
<dbReference type="GO" id="GO:0015344">
    <property type="term" value="F:siderophore uptake transmembrane transporter activity"/>
    <property type="evidence" value="ECO:0007669"/>
    <property type="project" value="TreeGrafter"/>
</dbReference>
<evidence type="ECO:0000256" key="5">
    <source>
        <dbReference type="ARBA" id="ARBA00022729"/>
    </source>
</evidence>
<keyword evidence="8 15" id="KW-0675">Receptor</keyword>
<keyword evidence="5 12" id="KW-0732">Signal</keyword>
<evidence type="ECO:0000256" key="9">
    <source>
        <dbReference type="ARBA" id="ARBA00023237"/>
    </source>
</evidence>
<evidence type="ECO:0000256" key="1">
    <source>
        <dbReference type="ARBA" id="ARBA00004571"/>
    </source>
</evidence>
<dbReference type="Gene3D" id="2.170.130.10">
    <property type="entry name" value="TonB-dependent receptor, plug domain"/>
    <property type="match status" value="1"/>
</dbReference>
<dbReference type="Pfam" id="PF07715">
    <property type="entry name" value="Plug"/>
    <property type="match status" value="1"/>
</dbReference>
<dbReference type="AlphaFoldDB" id="A0AAP2GLW2"/>
<dbReference type="InterPro" id="IPR036942">
    <property type="entry name" value="Beta-barrel_TonB_sf"/>
</dbReference>
<evidence type="ECO:0000256" key="8">
    <source>
        <dbReference type="ARBA" id="ARBA00023170"/>
    </source>
</evidence>
<evidence type="ECO:0000259" key="13">
    <source>
        <dbReference type="Pfam" id="PF00593"/>
    </source>
</evidence>
<dbReference type="GO" id="GO:0009279">
    <property type="term" value="C:cell outer membrane"/>
    <property type="evidence" value="ECO:0007669"/>
    <property type="project" value="UniProtKB-SubCell"/>
</dbReference>
<keyword evidence="6 11" id="KW-0798">TonB box</keyword>
<name>A0AAP2GLW2_9BACT</name>
<accession>A0AAP2GLW2</accession>
<dbReference type="InterPro" id="IPR039426">
    <property type="entry name" value="TonB-dep_rcpt-like"/>
</dbReference>
<keyword evidence="2 10" id="KW-0813">Transport</keyword>
<reference evidence="15 16" key="1">
    <citation type="submission" date="2021-05" db="EMBL/GenBank/DDBJ databases">
        <title>A Polyphasic approach of four new species of the genus Ohtaekwangia: Ohtaekwangia histidinii sp. nov., Ohtaekwangia cretensis sp. nov., Ohtaekwangia indiensis sp. nov., Ohtaekwangia reichenbachii sp. nov. from diverse environment.</title>
        <authorList>
            <person name="Octaviana S."/>
        </authorList>
    </citation>
    <scope>NUCLEOTIDE SEQUENCE [LARGE SCALE GENOMIC DNA]</scope>
    <source>
        <strain evidence="15 16">PWU4</strain>
    </source>
</reference>
<feature type="domain" description="TonB-dependent receptor plug" evidence="14">
    <location>
        <begin position="54"/>
        <end position="139"/>
    </location>
</feature>
<evidence type="ECO:0000256" key="2">
    <source>
        <dbReference type="ARBA" id="ARBA00022448"/>
    </source>
</evidence>
<evidence type="ECO:0000256" key="11">
    <source>
        <dbReference type="RuleBase" id="RU003357"/>
    </source>
</evidence>
<keyword evidence="16" id="KW-1185">Reference proteome</keyword>
<gene>
    <name evidence="15" type="ORF">KK083_26940</name>
</gene>
<sequence length="631" mass="69977">MRSFLWLAGLCLAASVAFAQERDTTYLKEVVVYGLPVTSYATGAKVQRIVSGENVSTLADGLIGEASLYLKTYGNGQLTTISLRGTNASQTAVLWNGVNINSPTLGQTDFSLIPLFLFDEATLHYGTASSLYGSDAIGGSVMMGQAAPVFGKTFHAGLYQQVGSFGRSATGIKASYGNERLHFRTKVYRAYIRNDFSYDAPAIGHRKKQSHASVTNTGFDQQVYVKLSARQTLSAELMYTDNFREIQPAVTNDLANETIEDRNLRAALNYNNDAAWAVIHATAAYVSANQEYTDDEPSTVRTGLLAIQANADKPLGARSNLRFGINYNHYSATSVEYDHLGESRYDAFASYRYAIAAPWTINVNIRQSFFDQHYAPLSPSVGTEVHLRKTEKSQLTVRALSSRGFRVPTFNERYYIPGGNPLIKPEKAVHAEGGVMWSEKFRNAMVKIDATYYQSWIDEMIVWMPAVNDDLWPIGTWTPSNLQKVNVRGTELSLRAENVSQRVKVAGGASYSLTQSLNKKGISADQNNNQLPYVPLHSANAFASMSAHSNWKLEIRYQYTGLRHSNLDNVDYQALKAYGLLDLSVGKKQTFGKWSAEAKIDAKNLADVYYENLKNHAMPGRNYAISLLFNF</sequence>
<proteinExistence type="inferred from homology"/>
<comment type="similarity">
    <text evidence="10 11">Belongs to the TonB-dependent receptor family.</text>
</comment>